<dbReference type="InterPro" id="IPR000858">
    <property type="entry name" value="S_locus_glycoprot_dom"/>
</dbReference>
<gene>
    <name evidence="5" type="ORF">MKW98_020134</name>
</gene>
<dbReference type="Proteomes" id="UP001202328">
    <property type="component" value="Unassembled WGS sequence"/>
</dbReference>
<evidence type="ECO:0000313" key="6">
    <source>
        <dbReference type="Proteomes" id="UP001202328"/>
    </source>
</evidence>
<feature type="transmembrane region" description="Helical" evidence="3">
    <location>
        <begin position="437"/>
        <end position="462"/>
    </location>
</feature>
<dbReference type="Gene3D" id="2.90.10.10">
    <property type="entry name" value="Bulb-type lectin domain"/>
    <property type="match status" value="1"/>
</dbReference>
<dbReference type="Pfam" id="PF08276">
    <property type="entry name" value="PAN_2"/>
    <property type="match status" value="1"/>
</dbReference>
<organism evidence="5 6">
    <name type="scientific">Papaver atlanticum</name>
    <dbReference type="NCBI Taxonomy" id="357466"/>
    <lineage>
        <taxon>Eukaryota</taxon>
        <taxon>Viridiplantae</taxon>
        <taxon>Streptophyta</taxon>
        <taxon>Embryophyta</taxon>
        <taxon>Tracheophyta</taxon>
        <taxon>Spermatophyta</taxon>
        <taxon>Magnoliopsida</taxon>
        <taxon>Ranunculales</taxon>
        <taxon>Papaveraceae</taxon>
        <taxon>Papaveroideae</taxon>
        <taxon>Papaver</taxon>
    </lineage>
</organism>
<keyword evidence="3" id="KW-1133">Transmembrane helix</keyword>
<proteinExistence type="predicted"/>
<dbReference type="PANTHER" id="PTHR32444">
    <property type="entry name" value="BULB-TYPE LECTIN DOMAIN-CONTAINING PROTEIN"/>
    <property type="match status" value="1"/>
</dbReference>
<feature type="domain" description="Bulb-type lectin" evidence="4">
    <location>
        <begin position="33"/>
        <end position="156"/>
    </location>
</feature>
<dbReference type="GO" id="GO:0048544">
    <property type="term" value="P:recognition of pollen"/>
    <property type="evidence" value="ECO:0007669"/>
    <property type="project" value="InterPro"/>
</dbReference>
<dbReference type="CDD" id="cd00028">
    <property type="entry name" value="B_lectin"/>
    <property type="match status" value="1"/>
</dbReference>
<keyword evidence="6" id="KW-1185">Reference proteome</keyword>
<reference evidence="5" key="1">
    <citation type="submission" date="2022-04" db="EMBL/GenBank/DDBJ databases">
        <title>A functionally conserved STORR gene fusion in Papaver species that diverged 16.8 million years ago.</title>
        <authorList>
            <person name="Catania T."/>
        </authorList>
    </citation>
    <scope>NUCLEOTIDE SEQUENCE</scope>
    <source>
        <strain evidence="5">S-188037</strain>
    </source>
</reference>
<dbReference type="SMART" id="SM00108">
    <property type="entry name" value="B_lectin"/>
    <property type="match status" value="1"/>
</dbReference>
<dbReference type="InterPro" id="IPR036426">
    <property type="entry name" value="Bulb-type_lectin_dom_sf"/>
</dbReference>
<evidence type="ECO:0000256" key="2">
    <source>
        <dbReference type="ARBA" id="ARBA00023157"/>
    </source>
</evidence>
<dbReference type="InterPro" id="IPR001480">
    <property type="entry name" value="Bulb-type_lectin_dom"/>
</dbReference>
<keyword evidence="2" id="KW-1015">Disulfide bond</keyword>
<dbReference type="PROSITE" id="PS50927">
    <property type="entry name" value="BULB_LECTIN"/>
    <property type="match status" value="1"/>
</dbReference>
<dbReference type="EMBL" id="JAJJMB010015809">
    <property type="protein sequence ID" value="KAI3852135.1"/>
    <property type="molecule type" value="Genomic_DNA"/>
</dbReference>
<dbReference type="PANTHER" id="PTHR32444:SF247">
    <property type="entry name" value="OS01G0958200 PROTEIN"/>
    <property type="match status" value="1"/>
</dbReference>
<dbReference type="SUPFAM" id="SSF51110">
    <property type="entry name" value="alpha-D-mannose-specific plant lectins"/>
    <property type="match status" value="1"/>
</dbReference>
<accession>A0AAD4X667</accession>
<dbReference type="Pfam" id="PF00954">
    <property type="entry name" value="S_locus_glycop"/>
    <property type="match status" value="1"/>
</dbReference>
<evidence type="ECO:0000313" key="5">
    <source>
        <dbReference type="EMBL" id="KAI3852135.1"/>
    </source>
</evidence>
<dbReference type="FunFam" id="2.90.10.10:FF:000002">
    <property type="entry name" value="Serine/threonine-protein kinase"/>
    <property type="match status" value="1"/>
</dbReference>
<protein>
    <recommendedName>
        <fullName evidence="4">Bulb-type lectin domain-containing protein</fullName>
    </recommendedName>
</protein>
<dbReference type="Gene3D" id="3.30.200.20">
    <property type="entry name" value="Phosphorylase Kinase, domain 1"/>
    <property type="match status" value="1"/>
</dbReference>
<comment type="caution">
    <text evidence="5">The sequence shown here is derived from an EMBL/GenBank/DDBJ whole genome shotgun (WGS) entry which is preliminary data.</text>
</comment>
<evidence type="ECO:0000259" key="4">
    <source>
        <dbReference type="PROSITE" id="PS50927"/>
    </source>
</evidence>
<keyword evidence="3" id="KW-0812">Transmembrane</keyword>
<dbReference type="Pfam" id="PF01453">
    <property type="entry name" value="B_lectin"/>
    <property type="match status" value="1"/>
</dbReference>
<keyword evidence="3" id="KW-0472">Membrane</keyword>
<dbReference type="AlphaFoldDB" id="A0AAD4X667"/>
<evidence type="ECO:0000256" key="3">
    <source>
        <dbReference type="SAM" id="Phobius"/>
    </source>
</evidence>
<evidence type="ECO:0000256" key="1">
    <source>
        <dbReference type="ARBA" id="ARBA00022729"/>
    </source>
</evidence>
<name>A0AAD4X667_9MAGN</name>
<keyword evidence="1" id="KW-0732">Signal</keyword>
<feature type="non-terminal residue" evidence="5">
    <location>
        <position position="542"/>
    </location>
</feature>
<dbReference type="InterPro" id="IPR003609">
    <property type="entry name" value="Pan_app"/>
</dbReference>
<sequence>MDRIIRNNSRLFLHCVLVYVFVIFNKPLHTIAADTISLGDSLTGDGTIISRGGNFELGFFKPGTSQNHYIGIWYKKVSVQTVVWVANRDAPITDPSASKLTILDGNLVLFNNEHKTPVWSTNLASTTLNTTQVVLGDDGNLVLRDGSDPSAVIWQSFDYPTDTLLPGGKIGFSKKTNQIHQLTSWGSREDPATGYYNLKLGPKRTIQLVIYWNNSEEIWKTGEWDEKLKKIRLLTEIRLNYQFNFSVISNVNESYYTFSVYNKSIISRTVIDISGQIKKYKWSESMHSWTLLNVQPKRLCDVYSICGPFGNCNQESWKCECLPGFVPRSPKDWSLQDSTGGCVRKTPLQCGGKDVFSPIPTSKLPDKSWFPQIYDPEECKSGCEDTCTCIAYAFVNNGCEATIFYLRLDASEIRSIAPISSSPVLVSTGHVRNRKTIIWKVVVPVFTLVAIIMGVLGCIYLFKRNKVNNRERLKGLHGVMTDFLRSKDTYNDTPSTKMLDDGKTEGETQELQIFNLACLANATNNFCLENKLAEGGFGPVYK</sequence>